<dbReference type="EMBL" id="OX458332">
    <property type="protein sequence ID" value="CAI8738484.1"/>
    <property type="molecule type" value="Genomic_DNA"/>
</dbReference>
<accession>A0AA35UA91</accession>
<name>A0AA35UA91_METCP</name>
<sequence length="96" mass="10655">MTEEAGLPNDMMITIPEPVVFEKVGEETVLLNLDTGFYFGLNPVGSHIWELLVATKNPASVLAALREEYDVEGEVLERDLANLIRDLAEKKLIELG</sequence>
<reference evidence="1" key="1">
    <citation type="submission" date="2023-03" db="EMBL/GenBank/DDBJ databases">
        <authorList>
            <person name="Pearce D."/>
        </authorList>
    </citation>
    <scope>NUCLEOTIDE SEQUENCE</scope>
    <source>
        <strain evidence="1">Mc</strain>
    </source>
</reference>
<proteinExistence type="predicted"/>
<evidence type="ECO:0008006" key="3">
    <source>
        <dbReference type="Google" id="ProtNLM"/>
    </source>
</evidence>
<dbReference type="InterPro" id="IPR041881">
    <property type="entry name" value="PqqD_sf"/>
</dbReference>
<dbReference type="RefSeq" id="WP_282213492.1">
    <property type="nucleotide sequence ID" value="NZ_OX458332.1"/>
</dbReference>
<dbReference type="InterPro" id="IPR008792">
    <property type="entry name" value="PQQD"/>
</dbReference>
<protein>
    <recommendedName>
        <fullName evidence="3">PqqD family protein</fullName>
    </recommendedName>
</protein>
<dbReference type="AlphaFoldDB" id="A0AA35UA91"/>
<organism evidence="1 2">
    <name type="scientific">Methylococcus capsulatus</name>
    <dbReference type="NCBI Taxonomy" id="414"/>
    <lineage>
        <taxon>Bacteria</taxon>
        <taxon>Pseudomonadati</taxon>
        <taxon>Pseudomonadota</taxon>
        <taxon>Gammaproteobacteria</taxon>
        <taxon>Methylococcales</taxon>
        <taxon>Methylococcaceae</taxon>
        <taxon>Methylococcus</taxon>
    </lineage>
</organism>
<gene>
    <name evidence="1" type="ORF">MCNOR_0416</name>
</gene>
<dbReference type="Proteomes" id="UP001158598">
    <property type="component" value="Chromosome"/>
</dbReference>
<dbReference type="Gene3D" id="1.10.10.1150">
    <property type="entry name" value="Coenzyme PQQ synthesis protein D (PqqD)"/>
    <property type="match status" value="1"/>
</dbReference>
<dbReference type="Pfam" id="PF05402">
    <property type="entry name" value="PqqD"/>
    <property type="match status" value="1"/>
</dbReference>
<evidence type="ECO:0000313" key="2">
    <source>
        <dbReference type="Proteomes" id="UP001158598"/>
    </source>
</evidence>
<evidence type="ECO:0000313" key="1">
    <source>
        <dbReference type="EMBL" id="CAI8738484.1"/>
    </source>
</evidence>